<evidence type="ECO:0000313" key="3">
    <source>
        <dbReference type="Proteomes" id="UP001152747"/>
    </source>
</evidence>
<dbReference type="AlphaFoldDB" id="A0A9P1IHP6"/>
<accession>A0A9P1IHP6</accession>
<feature type="signal peptide" evidence="1">
    <location>
        <begin position="1"/>
        <end position="20"/>
    </location>
</feature>
<feature type="chain" id="PRO_5040331212" description="C-type lectin domain-containing protein" evidence="1">
    <location>
        <begin position="21"/>
        <end position="144"/>
    </location>
</feature>
<comment type="caution">
    <text evidence="2">The sequence shown here is derived from an EMBL/GenBank/DDBJ whole genome shotgun (WGS) entry which is preliminary data.</text>
</comment>
<keyword evidence="3" id="KW-1185">Reference proteome</keyword>
<dbReference type="EMBL" id="CANHGI010000002">
    <property type="protein sequence ID" value="CAI5443397.1"/>
    <property type="molecule type" value="Genomic_DNA"/>
</dbReference>
<keyword evidence="1" id="KW-0732">Signal</keyword>
<sequence>MMRILIFVLVFLIHLQLVTSLSPQKACEGFLLDWWKYMSSRDLRILHANFKEHHENGWPTTKWTKKAIMEGKYSGWRKTYEEALANGDSFWEIFWGYNIAQFTVDGLLEWKNFENRKLSRRCFMIEDASMPGGYKVLKCTLYTV</sequence>
<reference evidence="2" key="1">
    <citation type="submission" date="2022-11" db="EMBL/GenBank/DDBJ databases">
        <authorList>
            <person name="Kikuchi T."/>
        </authorList>
    </citation>
    <scope>NUCLEOTIDE SEQUENCE</scope>
    <source>
        <strain evidence="2">PS1010</strain>
    </source>
</reference>
<evidence type="ECO:0000256" key="1">
    <source>
        <dbReference type="SAM" id="SignalP"/>
    </source>
</evidence>
<gene>
    <name evidence="2" type="ORF">CAMP_LOCUS6034</name>
</gene>
<dbReference type="Proteomes" id="UP001152747">
    <property type="component" value="Unassembled WGS sequence"/>
</dbReference>
<evidence type="ECO:0000313" key="2">
    <source>
        <dbReference type="EMBL" id="CAI5443397.1"/>
    </source>
</evidence>
<name>A0A9P1IHP6_9PELO</name>
<evidence type="ECO:0008006" key="4">
    <source>
        <dbReference type="Google" id="ProtNLM"/>
    </source>
</evidence>
<proteinExistence type="predicted"/>
<organism evidence="2 3">
    <name type="scientific">Caenorhabditis angaria</name>
    <dbReference type="NCBI Taxonomy" id="860376"/>
    <lineage>
        <taxon>Eukaryota</taxon>
        <taxon>Metazoa</taxon>
        <taxon>Ecdysozoa</taxon>
        <taxon>Nematoda</taxon>
        <taxon>Chromadorea</taxon>
        <taxon>Rhabditida</taxon>
        <taxon>Rhabditina</taxon>
        <taxon>Rhabditomorpha</taxon>
        <taxon>Rhabditoidea</taxon>
        <taxon>Rhabditidae</taxon>
        <taxon>Peloderinae</taxon>
        <taxon>Caenorhabditis</taxon>
    </lineage>
</organism>
<protein>
    <recommendedName>
        <fullName evidence="4">C-type lectin domain-containing protein</fullName>
    </recommendedName>
</protein>